<keyword evidence="4" id="KW-0496">Mitochondrion</keyword>
<dbReference type="Pfam" id="PF02046">
    <property type="entry name" value="COX6A"/>
    <property type="match status" value="1"/>
</dbReference>
<accession>A0A9N9XPG6</accession>
<dbReference type="AlphaFoldDB" id="A0A9N9XPG6"/>
<gene>
    <name evidence="8" type="ORF">PHYEVI_LOCUS7094</name>
</gene>
<keyword evidence="5" id="KW-0472">Membrane</keyword>
<dbReference type="PANTHER" id="PTHR11504:SF0">
    <property type="entry name" value="CYTOCHROME C OXIDASE SUBUNIT"/>
    <property type="match status" value="1"/>
</dbReference>
<dbReference type="EMBL" id="OU900096">
    <property type="protein sequence ID" value="CAG9860745.1"/>
    <property type="molecule type" value="Genomic_DNA"/>
</dbReference>
<dbReference type="GO" id="GO:0030234">
    <property type="term" value="F:enzyme regulator activity"/>
    <property type="evidence" value="ECO:0007669"/>
    <property type="project" value="TreeGrafter"/>
</dbReference>
<evidence type="ECO:0000256" key="4">
    <source>
        <dbReference type="ARBA" id="ARBA00023128"/>
    </source>
</evidence>
<keyword evidence="2" id="KW-0999">Mitochondrion inner membrane</keyword>
<dbReference type="Gene3D" id="4.10.95.10">
    <property type="entry name" value="Cytochrome c oxidase, subunit VIa"/>
    <property type="match status" value="1"/>
</dbReference>
<evidence type="ECO:0000256" key="2">
    <source>
        <dbReference type="ARBA" id="ARBA00022792"/>
    </source>
</evidence>
<dbReference type="Proteomes" id="UP001153712">
    <property type="component" value="Chromosome 3"/>
</dbReference>
<evidence type="ECO:0000256" key="7">
    <source>
        <dbReference type="SAM" id="MobiDB-lite"/>
    </source>
</evidence>
<sequence>MAKLISLITFIRSFSKCGGGGSGKKIPITHKPGGHKKYKYAFFLIALPGLVYLTNKVMGKKLSEEPCRPPFRKYPYLRIRTKRYPWGDGQRTLFHNPKVNPLPDGYEDELEEGKCED</sequence>
<dbReference type="GO" id="GO:0006123">
    <property type="term" value="P:mitochondrial electron transport, cytochrome c to oxygen"/>
    <property type="evidence" value="ECO:0007669"/>
    <property type="project" value="TreeGrafter"/>
</dbReference>
<dbReference type="PANTHER" id="PTHR11504">
    <property type="entry name" value="CYTOCHROME C OXIDASE POLYPEPTIDE VIA"/>
    <property type="match status" value="1"/>
</dbReference>
<evidence type="ECO:0000256" key="5">
    <source>
        <dbReference type="ARBA" id="ARBA00023136"/>
    </source>
</evidence>
<reference evidence="8" key="1">
    <citation type="submission" date="2022-01" db="EMBL/GenBank/DDBJ databases">
        <authorList>
            <person name="King R."/>
        </authorList>
    </citation>
    <scope>NUCLEOTIDE SEQUENCE</scope>
</reference>
<proteinExistence type="inferred from homology"/>
<dbReference type="GO" id="GO:0005743">
    <property type="term" value="C:mitochondrial inner membrane"/>
    <property type="evidence" value="ECO:0007669"/>
    <property type="project" value="UniProtKB-SubCell"/>
</dbReference>
<feature type="region of interest" description="Disordered" evidence="7">
    <location>
        <begin position="95"/>
        <end position="117"/>
    </location>
</feature>
<evidence type="ECO:0000313" key="8">
    <source>
        <dbReference type="EMBL" id="CAG9860745.1"/>
    </source>
</evidence>
<dbReference type="SUPFAM" id="SSF81411">
    <property type="entry name" value="Mitochondrial cytochrome c oxidase subunit VIa"/>
    <property type="match status" value="1"/>
</dbReference>
<evidence type="ECO:0000256" key="1">
    <source>
        <dbReference type="ARBA" id="ARBA00004273"/>
    </source>
</evidence>
<evidence type="ECO:0000256" key="6">
    <source>
        <dbReference type="RuleBase" id="RU004396"/>
    </source>
</evidence>
<name>A0A9N9XPG6_PHYSR</name>
<keyword evidence="9" id="KW-1185">Reference proteome</keyword>
<evidence type="ECO:0000313" key="9">
    <source>
        <dbReference type="Proteomes" id="UP001153712"/>
    </source>
</evidence>
<dbReference type="InterPro" id="IPR036418">
    <property type="entry name" value="Cyt_c_oxidase_su6a_sf"/>
</dbReference>
<dbReference type="OrthoDB" id="5947505at2759"/>
<protein>
    <submittedName>
        <fullName evidence="8">Uncharacterized protein</fullName>
    </submittedName>
</protein>
<organism evidence="8 9">
    <name type="scientific">Phyllotreta striolata</name>
    <name type="common">Striped flea beetle</name>
    <name type="synonym">Crioceris striolata</name>
    <dbReference type="NCBI Taxonomy" id="444603"/>
    <lineage>
        <taxon>Eukaryota</taxon>
        <taxon>Metazoa</taxon>
        <taxon>Ecdysozoa</taxon>
        <taxon>Arthropoda</taxon>
        <taxon>Hexapoda</taxon>
        <taxon>Insecta</taxon>
        <taxon>Pterygota</taxon>
        <taxon>Neoptera</taxon>
        <taxon>Endopterygota</taxon>
        <taxon>Coleoptera</taxon>
        <taxon>Polyphaga</taxon>
        <taxon>Cucujiformia</taxon>
        <taxon>Chrysomeloidea</taxon>
        <taxon>Chrysomelidae</taxon>
        <taxon>Galerucinae</taxon>
        <taxon>Alticini</taxon>
        <taxon>Phyllotreta</taxon>
    </lineage>
</organism>
<keyword evidence="3" id="KW-0809">Transit peptide</keyword>
<dbReference type="InterPro" id="IPR001349">
    <property type="entry name" value="Cyt_c_oxidase_su6a"/>
</dbReference>
<evidence type="ECO:0000256" key="3">
    <source>
        <dbReference type="ARBA" id="ARBA00022946"/>
    </source>
</evidence>
<comment type="subcellular location">
    <subcellularLocation>
        <location evidence="1">Mitochondrion inner membrane</location>
    </subcellularLocation>
</comment>
<comment type="similarity">
    <text evidence="6">Belongs to the cytochrome c oxidase subunit 6A family.</text>
</comment>